<evidence type="ECO:0000313" key="2">
    <source>
        <dbReference type="Proteomes" id="UP000461234"/>
    </source>
</evidence>
<organism evidence="1 2">
    <name type="scientific">Acinetobacter baumannii</name>
    <dbReference type="NCBI Taxonomy" id="470"/>
    <lineage>
        <taxon>Bacteria</taxon>
        <taxon>Pseudomonadati</taxon>
        <taxon>Pseudomonadota</taxon>
        <taxon>Gammaproteobacteria</taxon>
        <taxon>Moraxellales</taxon>
        <taxon>Moraxellaceae</taxon>
        <taxon>Acinetobacter</taxon>
        <taxon>Acinetobacter calcoaceticus/baumannii complex</taxon>
    </lineage>
</organism>
<dbReference type="EMBL" id="WIOC01000032">
    <property type="protein sequence ID" value="MQR51198.1"/>
    <property type="molecule type" value="Genomic_DNA"/>
</dbReference>
<name>A0A5N5XZ99_ACIBA</name>
<dbReference type="AlphaFoldDB" id="A0A5N5XZ99"/>
<accession>A0A5N5XZ99</accession>
<evidence type="ECO:0000313" key="1">
    <source>
        <dbReference type="EMBL" id="MQR51198.1"/>
    </source>
</evidence>
<reference evidence="1 2" key="1">
    <citation type="submission" date="2019-10" db="EMBL/GenBank/DDBJ databases">
        <title>Genetic environment of the oxa23 gene and comparative analysis of carbapenem resistant Acinetobacter baumannii isolates belonging to global clone 1, lineage 2 recovered in a burns hospital outbreak in 2012-2013.</title>
        <authorList>
            <person name="Douraghi M."/>
            <person name="Aris P."/>
            <person name="Kenyon J."/>
            <person name="Hamidian M."/>
        </authorList>
    </citation>
    <scope>NUCLEOTIDE SEQUENCE [LARGE SCALE GENOMIC DNA]</scope>
    <source>
        <strain evidence="1 2">ABS103</strain>
    </source>
</reference>
<proteinExistence type="predicted"/>
<gene>
    <name evidence="1" type="ORF">F2P40_18040</name>
</gene>
<dbReference type="Proteomes" id="UP000461234">
    <property type="component" value="Unassembled WGS sequence"/>
</dbReference>
<protein>
    <submittedName>
        <fullName evidence="1">Uncharacterized protein</fullName>
    </submittedName>
</protein>
<comment type="caution">
    <text evidence="1">The sequence shown here is derived from an EMBL/GenBank/DDBJ whole genome shotgun (WGS) entry which is preliminary data.</text>
</comment>
<sequence length="77" mass="8925">MKVVHIKINPNKVILQITWCLVWALVSIALIKRFVPYIEPSNLTLWTVILAVLVWFLTLIFGSYTINSIINRIEKDS</sequence>